<dbReference type="EMBL" id="AJVK01008693">
    <property type="status" value="NOT_ANNOTATED_CDS"/>
    <property type="molecule type" value="Genomic_DNA"/>
</dbReference>
<proteinExistence type="predicted"/>
<reference evidence="2" key="1">
    <citation type="submission" date="2022-08" db="UniProtKB">
        <authorList>
            <consortium name="EnsemblMetazoa"/>
        </authorList>
    </citation>
    <scope>IDENTIFICATION</scope>
    <source>
        <strain evidence="2">Israel</strain>
    </source>
</reference>
<protein>
    <submittedName>
        <fullName evidence="2">Uncharacterized protein</fullName>
    </submittedName>
</protein>
<name>A0A1B0F0D5_PHLPP</name>
<dbReference type="VEuPathDB" id="VectorBase:PPAI010896"/>
<organism evidence="2 3">
    <name type="scientific">Phlebotomus papatasi</name>
    <name type="common">Sandfly</name>
    <dbReference type="NCBI Taxonomy" id="29031"/>
    <lineage>
        <taxon>Eukaryota</taxon>
        <taxon>Metazoa</taxon>
        <taxon>Ecdysozoa</taxon>
        <taxon>Arthropoda</taxon>
        <taxon>Hexapoda</taxon>
        <taxon>Insecta</taxon>
        <taxon>Pterygota</taxon>
        <taxon>Neoptera</taxon>
        <taxon>Endopterygota</taxon>
        <taxon>Diptera</taxon>
        <taxon>Nematocera</taxon>
        <taxon>Psychodoidea</taxon>
        <taxon>Psychodidae</taxon>
        <taxon>Phlebotomus</taxon>
        <taxon>Phlebotomus</taxon>
    </lineage>
</organism>
<evidence type="ECO:0000256" key="1">
    <source>
        <dbReference type="SAM" id="MobiDB-lite"/>
    </source>
</evidence>
<dbReference type="VEuPathDB" id="VectorBase:PPAPM1_010442"/>
<dbReference type="EnsemblMetazoa" id="PPAI010896-RA">
    <property type="protein sequence ID" value="PPAI010896-PA"/>
    <property type="gene ID" value="PPAI010896"/>
</dbReference>
<feature type="region of interest" description="Disordered" evidence="1">
    <location>
        <begin position="86"/>
        <end position="123"/>
    </location>
</feature>
<keyword evidence="3" id="KW-1185">Reference proteome</keyword>
<sequence>MLDDTELYTPSYQPHEFEWEYNMLDLPTSEFMASVQDTESMFYGPLETSFSLRPPSPLLSQSLKHQLLHNHDCMWSGQCGDHSDKDKCPGNHSTSATAVKTEPIEDKPKTLIKNTSSHNIPAGSSLLRYNQQNKKSPMMSSVSRSCTKKQCDILRPDTPLSLDSDPPEFKHTFDLAACTMGSNKWNLSSSDDDVKYITMLKEHLEDTSDGKSENLKALMGTYRSNSLSDLLTDIKTLSDYEEEEDEEEEAEDSAIDTDHDDIIASMSRQESCQVSPPMVSSPISSSQSSISSTGSHSAGSTSGIVEAHSDHCYTRSIDLSGLGVQTPSDSGE</sequence>
<dbReference type="AlphaFoldDB" id="A0A1B0F0D5"/>
<feature type="region of interest" description="Disordered" evidence="1">
    <location>
        <begin position="264"/>
        <end position="303"/>
    </location>
</feature>
<evidence type="ECO:0000313" key="3">
    <source>
        <dbReference type="Proteomes" id="UP000092462"/>
    </source>
</evidence>
<accession>A0A1B0F0D5</accession>
<dbReference type="Proteomes" id="UP000092462">
    <property type="component" value="Unassembled WGS sequence"/>
</dbReference>
<evidence type="ECO:0000313" key="2">
    <source>
        <dbReference type="EnsemblMetazoa" id="PPAI010896-PA"/>
    </source>
</evidence>
<feature type="compositionally biased region" description="Low complexity" evidence="1">
    <location>
        <begin position="275"/>
        <end position="303"/>
    </location>
</feature>